<feature type="transmembrane region" description="Helical" evidence="2">
    <location>
        <begin position="231"/>
        <end position="253"/>
    </location>
</feature>
<reference evidence="3 4" key="1">
    <citation type="submission" date="2017-07" db="EMBL/GenBank/DDBJ databases">
        <title>Genome sequence of the Sordaria macrospora wild type strain R19027.</title>
        <authorList>
            <person name="Nowrousian M."/>
            <person name="Teichert I."/>
            <person name="Kueck U."/>
        </authorList>
    </citation>
    <scope>NUCLEOTIDE SEQUENCE [LARGE SCALE GENOMIC DNA]</scope>
    <source>
        <strain evidence="3 4">R19027</strain>
        <tissue evidence="3">Mycelium</tissue>
    </source>
</reference>
<feature type="compositionally biased region" description="Acidic residues" evidence="1">
    <location>
        <begin position="346"/>
        <end position="358"/>
    </location>
</feature>
<feature type="compositionally biased region" description="Low complexity" evidence="1">
    <location>
        <begin position="166"/>
        <end position="222"/>
    </location>
</feature>
<comment type="caution">
    <text evidence="3">The sequence shown here is derived from an EMBL/GenBank/DDBJ whole genome shotgun (WGS) entry which is preliminary data.</text>
</comment>
<organism evidence="3 4">
    <name type="scientific">Sordaria macrospora</name>
    <dbReference type="NCBI Taxonomy" id="5147"/>
    <lineage>
        <taxon>Eukaryota</taxon>
        <taxon>Fungi</taxon>
        <taxon>Dikarya</taxon>
        <taxon>Ascomycota</taxon>
        <taxon>Pezizomycotina</taxon>
        <taxon>Sordariomycetes</taxon>
        <taxon>Sordariomycetidae</taxon>
        <taxon>Sordariales</taxon>
        <taxon>Sordariaceae</taxon>
        <taxon>Sordaria</taxon>
    </lineage>
</organism>
<feature type="compositionally biased region" description="Basic and acidic residues" evidence="1">
    <location>
        <begin position="312"/>
        <end position="324"/>
    </location>
</feature>
<proteinExistence type="predicted"/>
<accession>A0A8S8ZHW8</accession>
<dbReference type="EMBL" id="NMPR01000126">
    <property type="protein sequence ID" value="KAA8629713.1"/>
    <property type="molecule type" value="Genomic_DNA"/>
</dbReference>
<name>A0A8S8ZHW8_SORMA</name>
<evidence type="ECO:0000313" key="3">
    <source>
        <dbReference type="EMBL" id="KAA8629713.1"/>
    </source>
</evidence>
<dbReference type="OMA" id="WARCNIR"/>
<dbReference type="VEuPathDB" id="FungiDB:SMAC_08645"/>
<evidence type="ECO:0000313" key="4">
    <source>
        <dbReference type="Proteomes" id="UP000433876"/>
    </source>
</evidence>
<keyword evidence="2" id="KW-1133">Transmembrane helix</keyword>
<keyword evidence="2" id="KW-0472">Membrane</keyword>
<sequence length="370" mass="38635">MRFPSSYYGQISPGQLFGRGDVCDEAYPNEGAYSKTCTPGNTPCCYRKGQAFPRCVNSGGAGWCCDGTGSSTCFVDQNSACEEPDAVTCTNLARGAKKACCPKKTKCDDVFEASEDGVRCQMEFDDLAKLAAGNLGLALASTESLTVTVSATGGSTGGSMTGIAQTSTSHSSTVSSSGGAASLASTSSSSSPTPATGVSASSSPSGTPSTTPSNTTTTDPSVSSFWKSKGGIVSVALCVAVFLAFIVLLIFGLQRQRNKKKAQRIRAMTRSRSLPRGAYLPERPVYAPLAETEDHAAEVVVAVAEMSSTPAEDNRQRQQREVEMRPPSYYAVGPKDVPPSRGGGREDEDEDELAELDDTQIKSVLNGEGP</sequence>
<evidence type="ECO:0000256" key="1">
    <source>
        <dbReference type="SAM" id="MobiDB-lite"/>
    </source>
</evidence>
<evidence type="ECO:0000256" key="2">
    <source>
        <dbReference type="SAM" id="Phobius"/>
    </source>
</evidence>
<feature type="region of interest" description="Disordered" evidence="1">
    <location>
        <begin position="156"/>
        <end position="222"/>
    </location>
</feature>
<keyword evidence="2" id="KW-0812">Transmembrane</keyword>
<dbReference type="AlphaFoldDB" id="A0A8S8ZHW8"/>
<feature type="region of interest" description="Disordered" evidence="1">
    <location>
        <begin position="307"/>
        <end position="370"/>
    </location>
</feature>
<gene>
    <name evidence="3" type="ORF">SMACR_08645</name>
</gene>
<protein>
    <submittedName>
        <fullName evidence="3">Uncharacterized protein</fullName>
    </submittedName>
</protein>
<dbReference type="Proteomes" id="UP000433876">
    <property type="component" value="Unassembled WGS sequence"/>
</dbReference>